<dbReference type="InterPro" id="IPR001077">
    <property type="entry name" value="COMT_C"/>
</dbReference>
<comment type="caution">
    <text evidence="6">The sequence shown here is derived from an EMBL/GenBank/DDBJ whole genome shotgun (WGS) entry which is preliminary data.</text>
</comment>
<evidence type="ECO:0000256" key="3">
    <source>
        <dbReference type="ARBA" id="ARBA00022691"/>
    </source>
</evidence>
<dbReference type="SUPFAM" id="SSF53335">
    <property type="entry name" value="S-adenosyl-L-methionine-dependent methyltransferases"/>
    <property type="match status" value="1"/>
</dbReference>
<sequence>MALVTGMWASKTLAVAHELDLFTHLSGTTGITIEACAAHYGIAHRPAEMLLTACAALQLLERRGEHYGNTPLAETYLVRGRPLYFGGWIAMADRREYPAWLRLKDALHSNRPLTWNPDRQASLFDGEDPSLVATFWEAMYALSITTADLFADAVDLSGVARLLDVGGGGGANDIALCRRHPHLQATVFDLPFVCALTRPKIEQAGLSDRIHLAEGDFFADAELPGGHDAILLSKILLDWKENDCLAIIHKCFAALPPGGKIVITDLFVDDSKDGPVDAALMSLNMLIETWGRNYTAAEYRHWLVTAGFTGVQTVRFEAPAANGAVIGHKR</sequence>
<dbReference type="GO" id="GO:0008168">
    <property type="term" value="F:methyltransferase activity"/>
    <property type="evidence" value="ECO:0007669"/>
    <property type="project" value="UniProtKB-KW"/>
</dbReference>
<gene>
    <name evidence="6" type="ORF">ISS97_01300</name>
</gene>
<dbReference type="Proteomes" id="UP001620408">
    <property type="component" value="Unassembled WGS sequence"/>
</dbReference>
<organism evidence="6 7">
    <name type="scientific">Dyella koreensis</name>
    <dbReference type="NCBI Taxonomy" id="311235"/>
    <lineage>
        <taxon>Bacteria</taxon>
        <taxon>Pseudomonadati</taxon>
        <taxon>Pseudomonadota</taxon>
        <taxon>Gammaproteobacteria</taxon>
        <taxon>Lysobacterales</taxon>
        <taxon>Rhodanobacteraceae</taxon>
        <taxon>Dyella</taxon>
    </lineage>
</organism>
<dbReference type="InterPro" id="IPR029063">
    <property type="entry name" value="SAM-dependent_MTases_sf"/>
</dbReference>
<evidence type="ECO:0000313" key="6">
    <source>
        <dbReference type="EMBL" id="MFK2915884.1"/>
    </source>
</evidence>
<keyword evidence="7" id="KW-1185">Reference proteome</keyword>
<accession>A0ABW8JYZ9</accession>
<dbReference type="InterPro" id="IPR012967">
    <property type="entry name" value="COMT_dimerisation"/>
</dbReference>
<evidence type="ECO:0000259" key="5">
    <source>
        <dbReference type="Pfam" id="PF08100"/>
    </source>
</evidence>
<dbReference type="InterPro" id="IPR016461">
    <property type="entry name" value="COMT-like"/>
</dbReference>
<dbReference type="RefSeq" id="WP_379987690.1">
    <property type="nucleotide sequence ID" value="NZ_JADIKD010000005.1"/>
</dbReference>
<dbReference type="PANTHER" id="PTHR11746">
    <property type="entry name" value="O-METHYLTRANSFERASE"/>
    <property type="match status" value="1"/>
</dbReference>
<protein>
    <submittedName>
        <fullName evidence="6">Methyltransferase</fullName>
    </submittedName>
</protein>
<dbReference type="EMBL" id="JADIKD010000005">
    <property type="protein sequence ID" value="MFK2915884.1"/>
    <property type="molecule type" value="Genomic_DNA"/>
</dbReference>
<keyword evidence="2" id="KW-0808">Transferase</keyword>
<reference evidence="6 7" key="1">
    <citation type="submission" date="2020-10" db="EMBL/GenBank/DDBJ databases">
        <title>Phylogeny of dyella-like bacteria.</title>
        <authorList>
            <person name="Fu J."/>
        </authorList>
    </citation>
    <scope>NUCLEOTIDE SEQUENCE [LARGE SCALE GENOMIC DNA]</scope>
    <source>
        <strain evidence="6 7">BB4</strain>
    </source>
</reference>
<proteinExistence type="predicted"/>
<dbReference type="CDD" id="cd02440">
    <property type="entry name" value="AdoMet_MTases"/>
    <property type="match status" value="1"/>
</dbReference>
<evidence type="ECO:0000313" key="7">
    <source>
        <dbReference type="Proteomes" id="UP001620408"/>
    </source>
</evidence>
<dbReference type="PROSITE" id="PS51683">
    <property type="entry name" value="SAM_OMT_II"/>
    <property type="match status" value="1"/>
</dbReference>
<dbReference type="Gene3D" id="1.10.10.10">
    <property type="entry name" value="Winged helix-like DNA-binding domain superfamily/Winged helix DNA-binding domain"/>
    <property type="match status" value="1"/>
</dbReference>
<dbReference type="SUPFAM" id="SSF46785">
    <property type="entry name" value="Winged helix' DNA-binding domain"/>
    <property type="match status" value="1"/>
</dbReference>
<name>A0ABW8JYZ9_9GAMM</name>
<dbReference type="Pfam" id="PF08100">
    <property type="entry name" value="Dimerisation"/>
    <property type="match status" value="1"/>
</dbReference>
<feature type="domain" description="O-methyltransferase C-terminal" evidence="4">
    <location>
        <begin position="100"/>
        <end position="308"/>
    </location>
</feature>
<evidence type="ECO:0000259" key="4">
    <source>
        <dbReference type="Pfam" id="PF00891"/>
    </source>
</evidence>
<keyword evidence="3" id="KW-0949">S-adenosyl-L-methionine</keyword>
<dbReference type="Pfam" id="PF00891">
    <property type="entry name" value="Methyltransf_2"/>
    <property type="match status" value="1"/>
</dbReference>
<dbReference type="GO" id="GO:0032259">
    <property type="term" value="P:methylation"/>
    <property type="evidence" value="ECO:0007669"/>
    <property type="project" value="UniProtKB-KW"/>
</dbReference>
<dbReference type="InterPro" id="IPR036390">
    <property type="entry name" value="WH_DNA-bd_sf"/>
</dbReference>
<evidence type="ECO:0000256" key="2">
    <source>
        <dbReference type="ARBA" id="ARBA00022679"/>
    </source>
</evidence>
<feature type="domain" description="O-methyltransferase dimerisation" evidence="5">
    <location>
        <begin position="2"/>
        <end position="78"/>
    </location>
</feature>
<dbReference type="Gene3D" id="3.40.50.150">
    <property type="entry name" value="Vaccinia Virus protein VP39"/>
    <property type="match status" value="1"/>
</dbReference>
<evidence type="ECO:0000256" key="1">
    <source>
        <dbReference type="ARBA" id="ARBA00022603"/>
    </source>
</evidence>
<dbReference type="InterPro" id="IPR036388">
    <property type="entry name" value="WH-like_DNA-bd_sf"/>
</dbReference>
<keyword evidence="1 6" id="KW-0489">Methyltransferase</keyword>